<name>A0A8S5MAH8_9CAUD</name>
<organism evidence="1">
    <name type="scientific">Siphoviridae sp. ctrG012</name>
    <dbReference type="NCBI Taxonomy" id="2826475"/>
    <lineage>
        <taxon>Viruses</taxon>
        <taxon>Duplodnaviria</taxon>
        <taxon>Heunggongvirae</taxon>
        <taxon>Uroviricota</taxon>
        <taxon>Caudoviricetes</taxon>
    </lineage>
</organism>
<reference evidence="1" key="1">
    <citation type="journal article" date="2021" name="Proc. Natl. Acad. Sci. U.S.A.">
        <title>A Catalog of Tens of Thousands of Viruses from Human Metagenomes Reveals Hidden Associations with Chronic Diseases.</title>
        <authorList>
            <person name="Tisza M.J."/>
            <person name="Buck C.B."/>
        </authorList>
    </citation>
    <scope>NUCLEOTIDE SEQUENCE</scope>
    <source>
        <strain evidence="1">CtrG012</strain>
    </source>
</reference>
<proteinExistence type="predicted"/>
<dbReference type="EMBL" id="BK014857">
    <property type="protein sequence ID" value="DAD79087.1"/>
    <property type="molecule type" value="Genomic_DNA"/>
</dbReference>
<protein>
    <submittedName>
        <fullName evidence="1">Uncharacterized protein</fullName>
    </submittedName>
</protein>
<evidence type="ECO:0000313" key="1">
    <source>
        <dbReference type="EMBL" id="DAD79087.1"/>
    </source>
</evidence>
<accession>A0A8S5MAH8</accession>
<sequence length="41" mass="4927">MERCFLCHRKMDKKTGLCTNKKCIRSKLLEEKPKNKTEDNK</sequence>